<gene>
    <name evidence="1" type="ORF">D7S89_22010</name>
</gene>
<organism evidence="1 2">
    <name type="scientific">Trinickia fusca</name>
    <dbReference type="NCBI Taxonomy" id="2419777"/>
    <lineage>
        <taxon>Bacteria</taxon>
        <taxon>Pseudomonadati</taxon>
        <taxon>Pseudomonadota</taxon>
        <taxon>Betaproteobacteria</taxon>
        <taxon>Burkholderiales</taxon>
        <taxon>Burkholderiaceae</taxon>
        <taxon>Trinickia</taxon>
    </lineage>
</organism>
<accession>A0A494X1F6</accession>
<protein>
    <submittedName>
        <fullName evidence="1">Uncharacterized protein</fullName>
    </submittedName>
</protein>
<dbReference type="EMBL" id="RBZV01000012">
    <property type="protein sequence ID" value="RKP44557.1"/>
    <property type="molecule type" value="Genomic_DNA"/>
</dbReference>
<proteinExistence type="predicted"/>
<sequence>MRAPLHAGGIQPSVCTAADNNAVGQCFDQHGAVPGRFNCAACCALRGATGWHNPANGVVVAC</sequence>
<evidence type="ECO:0000313" key="2">
    <source>
        <dbReference type="Proteomes" id="UP000280434"/>
    </source>
</evidence>
<dbReference type="AlphaFoldDB" id="A0A494X1F6"/>
<name>A0A494X1F6_9BURK</name>
<evidence type="ECO:0000313" key="1">
    <source>
        <dbReference type="EMBL" id="RKP44557.1"/>
    </source>
</evidence>
<dbReference type="Proteomes" id="UP000280434">
    <property type="component" value="Unassembled WGS sequence"/>
</dbReference>
<reference evidence="1 2" key="1">
    <citation type="submission" date="2018-10" db="EMBL/GenBank/DDBJ databases">
        <title>Paraburkholderia sp. 7MK8-2, isolated from soil.</title>
        <authorList>
            <person name="Gao Z.-H."/>
            <person name="Qiu L.-H."/>
        </authorList>
    </citation>
    <scope>NUCLEOTIDE SEQUENCE [LARGE SCALE GENOMIC DNA]</scope>
    <source>
        <strain evidence="1 2">7MK8-2</strain>
    </source>
</reference>
<comment type="caution">
    <text evidence="1">The sequence shown here is derived from an EMBL/GenBank/DDBJ whole genome shotgun (WGS) entry which is preliminary data.</text>
</comment>
<keyword evidence="2" id="KW-1185">Reference proteome</keyword>